<evidence type="ECO:0000313" key="1">
    <source>
        <dbReference type="EMBL" id="KAJ3256045.1"/>
    </source>
</evidence>
<dbReference type="AlphaFoldDB" id="A0AAD5UHM5"/>
<dbReference type="Proteomes" id="UP001210925">
    <property type="component" value="Unassembled WGS sequence"/>
</dbReference>
<organism evidence="1 2">
    <name type="scientific">Boothiomyces macroporosus</name>
    <dbReference type="NCBI Taxonomy" id="261099"/>
    <lineage>
        <taxon>Eukaryota</taxon>
        <taxon>Fungi</taxon>
        <taxon>Fungi incertae sedis</taxon>
        <taxon>Chytridiomycota</taxon>
        <taxon>Chytridiomycota incertae sedis</taxon>
        <taxon>Chytridiomycetes</taxon>
        <taxon>Rhizophydiales</taxon>
        <taxon>Terramycetaceae</taxon>
        <taxon>Boothiomyces</taxon>
    </lineage>
</organism>
<name>A0AAD5UHM5_9FUNG</name>
<protein>
    <submittedName>
        <fullName evidence="1">Uncharacterized protein</fullName>
    </submittedName>
</protein>
<gene>
    <name evidence="1" type="ORF">HK103_005728</name>
</gene>
<evidence type="ECO:0000313" key="2">
    <source>
        <dbReference type="Proteomes" id="UP001210925"/>
    </source>
</evidence>
<dbReference type="EMBL" id="JADGKB010000056">
    <property type="protein sequence ID" value="KAJ3256045.1"/>
    <property type="molecule type" value="Genomic_DNA"/>
</dbReference>
<proteinExistence type="predicted"/>
<accession>A0AAD5UHM5</accession>
<comment type="caution">
    <text evidence="1">The sequence shown here is derived from an EMBL/GenBank/DDBJ whole genome shotgun (WGS) entry which is preliminary data.</text>
</comment>
<keyword evidence="2" id="KW-1185">Reference proteome</keyword>
<sequence length="201" mass="23629">MDAVLQKPNDISSKFKLWKLDLDRTQGYTLEAILGRSFDQGDLRYNKRLQKVLQRRREGMLKRMSHGGKDLEQLNQMVFHIDNELKYLCKQQLHIEEDIADNKEKLKIYLETHPFKFPDICGFFKRIAARFKRRPAYVNPPGLKSSMKHNQKDGNIRFSDCACVREFDEDLPATDLSDSEEIPIKFDDTNGYTLNAYTYNK</sequence>
<reference evidence="1" key="1">
    <citation type="submission" date="2020-05" db="EMBL/GenBank/DDBJ databases">
        <title>Phylogenomic resolution of chytrid fungi.</title>
        <authorList>
            <person name="Stajich J.E."/>
            <person name="Amses K."/>
            <person name="Simmons R."/>
            <person name="Seto K."/>
            <person name="Myers J."/>
            <person name="Bonds A."/>
            <person name="Quandt C.A."/>
            <person name="Barry K."/>
            <person name="Liu P."/>
            <person name="Grigoriev I."/>
            <person name="Longcore J.E."/>
            <person name="James T.Y."/>
        </authorList>
    </citation>
    <scope>NUCLEOTIDE SEQUENCE</scope>
    <source>
        <strain evidence="1">PLAUS21</strain>
    </source>
</reference>